<evidence type="ECO:0000259" key="1">
    <source>
        <dbReference type="Pfam" id="PF00160"/>
    </source>
</evidence>
<dbReference type="Gene3D" id="2.40.100.10">
    <property type="entry name" value="Cyclophilin-like"/>
    <property type="match status" value="1"/>
</dbReference>
<name>X0XM10_9ZZZZ</name>
<dbReference type="SUPFAM" id="SSF50891">
    <property type="entry name" value="Cyclophilin-like"/>
    <property type="match status" value="1"/>
</dbReference>
<proteinExistence type="predicted"/>
<evidence type="ECO:0000313" key="2">
    <source>
        <dbReference type="EMBL" id="GAG44205.1"/>
    </source>
</evidence>
<dbReference type="AlphaFoldDB" id="X0XM10"/>
<feature type="domain" description="PPIase cyclophilin-type" evidence="1">
    <location>
        <begin position="6"/>
        <end position="51"/>
    </location>
</feature>
<feature type="non-terminal residue" evidence="2">
    <location>
        <position position="1"/>
    </location>
</feature>
<dbReference type="InterPro" id="IPR002130">
    <property type="entry name" value="Cyclophilin-type_PPIase_dom"/>
</dbReference>
<protein>
    <recommendedName>
        <fullName evidence="1">PPIase cyclophilin-type domain-containing protein</fullName>
    </recommendedName>
</protein>
<gene>
    <name evidence="2" type="ORF">S01H1_79969</name>
</gene>
<reference evidence="2" key="1">
    <citation type="journal article" date="2014" name="Front. Microbiol.">
        <title>High frequency of phylogenetically diverse reductive dehalogenase-homologous genes in deep subseafloor sedimentary metagenomes.</title>
        <authorList>
            <person name="Kawai M."/>
            <person name="Futagami T."/>
            <person name="Toyoda A."/>
            <person name="Takaki Y."/>
            <person name="Nishi S."/>
            <person name="Hori S."/>
            <person name="Arai W."/>
            <person name="Tsubouchi T."/>
            <person name="Morono Y."/>
            <person name="Uchiyama I."/>
            <person name="Ito T."/>
            <person name="Fujiyama A."/>
            <person name="Inagaki F."/>
            <person name="Takami H."/>
        </authorList>
    </citation>
    <scope>NUCLEOTIDE SEQUENCE</scope>
    <source>
        <strain evidence="2">Expedition CK06-06</strain>
    </source>
</reference>
<dbReference type="Pfam" id="PF00160">
    <property type="entry name" value="Pro_isomerase"/>
    <property type="match status" value="1"/>
</dbReference>
<dbReference type="GO" id="GO:0003755">
    <property type="term" value="F:peptidyl-prolyl cis-trans isomerase activity"/>
    <property type="evidence" value="ECO:0007669"/>
    <property type="project" value="InterPro"/>
</dbReference>
<organism evidence="2">
    <name type="scientific">marine sediment metagenome</name>
    <dbReference type="NCBI Taxonomy" id="412755"/>
    <lineage>
        <taxon>unclassified sequences</taxon>
        <taxon>metagenomes</taxon>
        <taxon>ecological metagenomes</taxon>
    </lineage>
</organism>
<accession>X0XM10</accession>
<dbReference type="InterPro" id="IPR029000">
    <property type="entry name" value="Cyclophilin-like_dom_sf"/>
</dbReference>
<dbReference type="EMBL" id="BARS01053956">
    <property type="protein sequence ID" value="GAG44205.1"/>
    <property type="molecule type" value="Genomic_DNA"/>
</dbReference>
<comment type="caution">
    <text evidence="2">The sequence shown here is derived from an EMBL/GenBank/DDBJ whole genome shotgun (WGS) entry which is preliminary data.</text>
</comment>
<sequence>NRSPGNDGYAVFGKITTGMDVVDKIASVRTGGRGMNRDWPIEDITIKRAYVKS</sequence>